<protein>
    <submittedName>
        <fullName evidence="1">Uncharacterized protein</fullName>
    </submittedName>
</protein>
<gene>
    <name evidence="1" type="ORF">SKAU_G00122480</name>
</gene>
<reference evidence="1" key="1">
    <citation type="journal article" date="2023" name="Science">
        <title>Genome structures resolve the early diversification of teleost fishes.</title>
        <authorList>
            <person name="Parey E."/>
            <person name="Louis A."/>
            <person name="Montfort J."/>
            <person name="Bouchez O."/>
            <person name="Roques C."/>
            <person name="Iampietro C."/>
            <person name="Lluch J."/>
            <person name="Castinel A."/>
            <person name="Donnadieu C."/>
            <person name="Desvignes T."/>
            <person name="Floi Bucao C."/>
            <person name="Jouanno E."/>
            <person name="Wen M."/>
            <person name="Mejri S."/>
            <person name="Dirks R."/>
            <person name="Jansen H."/>
            <person name="Henkel C."/>
            <person name="Chen W.J."/>
            <person name="Zahm M."/>
            <person name="Cabau C."/>
            <person name="Klopp C."/>
            <person name="Thompson A.W."/>
            <person name="Robinson-Rechavi M."/>
            <person name="Braasch I."/>
            <person name="Lecointre G."/>
            <person name="Bobe J."/>
            <person name="Postlethwait J.H."/>
            <person name="Berthelot C."/>
            <person name="Roest Crollius H."/>
            <person name="Guiguen Y."/>
        </authorList>
    </citation>
    <scope>NUCLEOTIDE SEQUENCE</scope>
    <source>
        <strain evidence="1">WJC10195</strain>
    </source>
</reference>
<proteinExistence type="predicted"/>
<keyword evidence="2" id="KW-1185">Reference proteome</keyword>
<organism evidence="1 2">
    <name type="scientific">Synaphobranchus kaupii</name>
    <name type="common">Kaup's arrowtooth eel</name>
    <dbReference type="NCBI Taxonomy" id="118154"/>
    <lineage>
        <taxon>Eukaryota</taxon>
        <taxon>Metazoa</taxon>
        <taxon>Chordata</taxon>
        <taxon>Craniata</taxon>
        <taxon>Vertebrata</taxon>
        <taxon>Euteleostomi</taxon>
        <taxon>Actinopterygii</taxon>
        <taxon>Neopterygii</taxon>
        <taxon>Teleostei</taxon>
        <taxon>Anguilliformes</taxon>
        <taxon>Synaphobranchidae</taxon>
        <taxon>Synaphobranchus</taxon>
    </lineage>
</organism>
<sequence>MEFGLIAFKASRSGRLLKTALESHQDSRRDGRLAAIHAETRPHGPLELFTARPEARPGGECASHGALNRLGSSDAHLSIGAACLLRPIIRA</sequence>
<dbReference type="EMBL" id="JAINUF010000004">
    <property type="protein sequence ID" value="KAJ8363417.1"/>
    <property type="molecule type" value="Genomic_DNA"/>
</dbReference>
<evidence type="ECO:0000313" key="1">
    <source>
        <dbReference type="EMBL" id="KAJ8363417.1"/>
    </source>
</evidence>
<name>A0A9Q1FPQ5_SYNKA</name>
<evidence type="ECO:0000313" key="2">
    <source>
        <dbReference type="Proteomes" id="UP001152622"/>
    </source>
</evidence>
<comment type="caution">
    <text evidence="1">The sequence shown here is derived from an EMBL/GenBank/DDBJ whole genome shotgun (WGS) entry which is preliminary data.</text>
</comment>
<dbReference type="Proteomes" id="UP001152622">
    <property type="component" value="Chromosome 4"/>
</dbReference>
<dbReference type="AlphaFoldDB" id="A0A9Q1FPQ5"/>
<accession>A0A9Q1FPQ5</accession>